<dbReference type="EMBL" id="JAULUE010002057">
    <property type="protein sequence ID" value="KAK5889338.1"/>
    <property type="molecule type" value="Genomic_DNA"/>
</dbReference>
<gene>
    <name evidence="1" type="ORF">CesoFtcFv8_015351</name>
</gene>
<proteinExistence type="predicted"/>
<dbReference type="Proteomes" id="UP001335648">
    <property type="component" value="Unassembled WGS sequence"/>
</dbReference>
<sequence length="89" mass="10020">MLLRHSLCPSSQIYLIKNPGTQTEEQAVMPSKTFSCPLTDSQTEQMSNHRFQEYLASLRPCLSPGPTGKCMCCSRITLTPPFLLTLSYY</sequence>
<name>A0AAN8BRI6_9TELE</name>
<protein>
    <submittedName>
        <fullName evidence="1">Uncharacterized protein</fullName>
    </submittedName>
</protein>
<evidence type="ECO:0000313" key="1">
    <source>
        <dbReference type="EMBL" id="KAK5889338.1"/>
    </source>
</evidence>
<dbReference type="AlphaFoldDB" id="A0AAN8BRI6"/>
<accession>A0AAN8BRI6</accession>
<evidence type="ECO:0000313" key="2">
    <source>
        <dbReference type="Proteomes" id="UP001335648"/>
    </source>
</evidence>
<reference evidence="1 2" key="1">
    <citation type="journal article" date="2023" name="Mol. Biol. Evol.">
        <title>Genomics of Secondarily Temperate Adaptation in the Only Non-Antarctic Icefish.</title>
        <authorList>
            <person name="Rivera-Colon A.G."/>
            <person name="Rayamajhi N."/>
            <person name="Minhas B.F."/>
            <person name="Madrigal G."/>
            <person name="Bilyk K.T."/>
            <person name="Yoon V."/>
            <person name="Hune M."/>
            <person name="Gregory S."/>
            <person name="Cheng C.H.C."/>
            <person name="Catchen J.M."/>
        </authorList>
    </citation>
    <scope>NUCLEOTIDE SEQUENCE [LARGE SCALE GENOMIC DNA]</scope>
    <source>
        <strain evidence="1">JC2023a</strain>
    </source>
</reference>
<organism evidence="1 2">
    <name type="scientific">Champsocephalus esox</name>
    <name type="common">pike icefish</name>
    <dbReference type="NCBI Taxonomy" id="159716"/>
    <lineage>
        <taxon>Eukaryota</taxon>
        <taxon>Metazoa</taxon>
        <taxon>Chordata</taxon>
        <taxon>Craniata</taxon>
        <taxon>Vertebrata</taxon>
        <taxon>Euteleostomi</taxon>
        <taxon>Actinopterygii</taxon>
        <taxon>Neopterygii</taxon>
        <taxon>Teleostei</taxon>
        <taxon>Neoteleostei</taxon>
        <taxon>Acanthomorphata</taxon>
        <taxon>Eupercaria</taxon>
        <taxon>Perciformes</taxon>
        <taxon>Notothenioidei</taxon>
        <taxon>Channichthyidae</taxon>
        <taxon>Champsocephalus</taxon>
    </lineage>
</organism>
<comment type="caution">
    <text evidence="1">The sequence shown here is derived from an EMBL/GenBank/DDBJ whole genome shotgun (WGS) entry which is preliminary data.</text>
</comment>
<keyword evidence="2" id="KW-1185">Reference proteome</keyword>